<dbReference type="SUPFAM" id="SSF47473">
    <property type="entry name" value="EF-hand"/>
    <property type="match status" value="3"/>
</dbReference>
<gene>
    <name evidence="3" type="ORF">SCF082_LOCUS4442</name>
</gene>
<dbReference type="EMBL" id="CAXAMM010002293">
    <property type="protein sequence ID" value="CAK8995619.1"/>
    <property type="molecule type" value="Genomic_DNA"/>
</dbReference>
<accession>A0ABP0I2W7</accession>
<evidence type="ECO:0000313" key="3">
    <source>
        <dbReference type="EMBL" id="CAK8995619.1"/>
    </source>
</evidence>
<organism evidence="3 4">
    <name type="scientific">Durusdinium trenchii</name>
    <dbReference type="NCBI Taxonomy" id="1381693"/>
    <lineage>
        <taxon>Eukaryota</taxon>
        <taxon>Sar</taxon>
        <taxon>Alveolata</taxon>
        <taxon>Dinophyceae</taxon>
        <taxon>Suessiales</taxon>
        <taxon>Symbiodiniaceae</taxon>
        <taxon>Durusdinium</taxon>
    </lineage>
</organism>
<feature type="domain" description="EF-hand" evidence="2">
    <location>
        <begin position="392"/>
        <end position="420"/>
    </location>
</feature>
<dbReference type="SMART" id="SM00054">
    <property type="entry name" value="EFh"/>
    <property type="match status" value="3"/>
</dbReference>
<protein>
    <recommendedName>
        <fullName evidence="2">EF-hand domain-containing protein</fullName>
    </recommendedName>
</protein>
<dbReference type="InterPro" id="IPR002048">
    <property type="entry name" value="EF_hand_dom"/>
</dbReference>
<reference evidence="3 4" key="1">
    <citation type="submission" date="2024-02" db="EMBL/GenBank/DDBJ databases">
        <authorList>
            <person name="Chen Y."/>
            <person name="Shah S."/>
            <person name="Dougan E. K."/>
            <person name="Thang M."/>
            <person name="Chan C."/>
        </authorList>
    </citation>
    <scope>NUCLEOTIDE SEQUENCE [LARGE SCALE GENOMIC DNA]</scope>
</reference>
<dbReference type="Gene3D" id="1.10.238.10">
    <property type="entry name" value="EF-hand"/>
    <property type="match status" value="5"/>
</dbReference>
<keyword evidence="4" id="KW-1185">Reference proteome</keyword>
<dbReference type="PANTHER" id="PTHR20875">
    <property type="entry name" value="EF-HAND CALCIUM-BINDING DOMAIN-CONTAINING PROTEIN 6-RELATED"/>
    <property type="match status" value="1"/>
</dbReference>
<sequence length="956" mass="108274">MNMDVDATILELQDFSRQRRLRWEALFKDFDNHKSKHIAESLFRRGLEASKAGLSESEIDTLVETFRSRGQVNYQAFCDRVNQVFAPTGLETDPTRKVTAVLPVGVNRHYHAAKNLLSANEEEQLQHTLSVLADKVRTECIVLKSFFGDFDRIGNGFVTKNQFMRGMFSMLSGRDPSLEERSRILVKAYEDPRGDVNFRRFCNDVDTLAAQPRAQEANHSSSARLTKPSSSNEGFSDALDVEQTLAAMRRVQQSDGLRLHHFFTDMDKMRKGLITRAQFQTALATAFQKKVFLDASLFGRLCDRYTAITSITPSKSLEHERVVRYGEFIDEIDQTSAHLRDLHLDPRKEADVGPSTSGPAALGAWSEQDESDTEVAALLSRTQAVIRTRRLHVKPIFRDFDRLNRGVVSDEQFKRVLKQELQILGFSERELDLLVGRFSKGRGNGVSYVDFVNVIEAHGTSAVSPSRSSVFPKTALQKLNSTRTVELDRASVLARLQDKIKSQRIRLREFLEDSDRFKHGTITIANCIQGFSRARLDFSSQEVEALVEPYIANQNDTACSPQLRKVQWRRFLQEVELVEVTPGLERNPQHPGTTHTRSIKGPQGDHLDAESARVLEQWLSQLKSEIKTNRVLMQPSFAIHDKHNSGKLPRPLFRRALDSINLKSLRDVTEDTVDLLCQQFAHNPAANGIDQVNYRAFLMVVDPKENHVASGSGIAMVHLAQAKDDERKLEQAKARAAESASPRAFPGPELDTSDRMVELMRSLQDECWTKRIRIKEFLQDFDPLRKGRIPASKFKSALPMAGIKSVQGVEIDLIARAFMDRSEPNTVAYLPFVHAIDGGDERLEANPLDEAKVKAGRGFDERRPRQVSSEELEQVMHPLRQACRARRISLSDAFQRFDKQNMKAVTGSQFLAVLKTNDLLPLHDVERTFDVLKRGFPAVHAEKVNYLSFLRELGQL</sequence>
<feature type="region of interest" description="Disordered" evidence="1">
    <location>
        <begin position="347"/>
        <end position="366"/>
    </location>
</feature>
<feature type="region of interest" description="Disordered" evidence="1">
    <location>
        <begin position="583"/>
        <end position="605"/>
    </location>
</feature>
<dbReference type="InterPro" id="IPR011992">
    <property type="entry name" value="EF-hand-dom_pair"/>
</dbReference>
<feature type="domain" description="EF-hand" evidence="2">
    <location>
        <begin position="142"/>
        <end position="170"/>
    </location>
</feature>
<evidence type="ECO:0000259" key="2">
    <source>
        <dbReference type="SMART" id="SM00054"/>
    </source>
</evidence>
<feature type="domain" description="EF-hand" evidence="2">
    <location>
        <begin position="258"/>
        <end position="286"/>
    </location>
</feature>
<feature type="compositionally biased region" description="Polar residues" evidence="1">
    <location>
        <begin position="217"/>
        <end position="234"/>
    </location>
</feature>
<dbReference type="PANTHER" id="PTHR20875:SF0">
    <property type="entry name" value="GH12158P"/>
    <property type="match status" value="1"/>
</dbReference>
<dbReference type="Proteomes" id="UP001642464">
    <property type="component" value="Unassembled WGS sequence"/>
</dbReference>
<evidence type="ECO:0000313" key="4">
    <source>
        <dbReference type="Proteomes" id="UP001642464"/>
    </source>
</evidence>
<name>A0ABP0I2W7_9DINO</name>
<dbReference type="InterPro" id="IPR052603">
    <property type="entry name" value="EFCB6"/>
</dbReference>
<proteinExistence type="predicted"/>
<evidence type="ECO:0000256" key="1">
    <source>
        <dbReference type="SAM" id="MobiDB-lite"/>
    </source>
</evidence>
<comment type="caution">
    <text evidence="3">The sequence shown here is derived from an EMBL/GenBank/DDBJ whole genome shotgun (WGS) entry which is preliminary data.</text>
</comment>
<feature type="region of interest" description="Disordered" evidence="1">
    <location>
        <begin position="212"/>
        <end position="235"/>
    </location>
</feature>